<evidence type="ECO:0000313" key="1">
    <source>
        <dbReference type="EMBL" id="TVT99955.1"/>
    </source>
</evidence>
<organism evidence="1 2">
    <name type="scientific">Eragrostis curvula</name>
    <name type="common">weeping love grass</name>
    <dbReference type="NCBI Taxonomy" id="38414"/>
    <lineage>
        <taxon>Eukaryota</taxon>
        <taxon>Viridiplantae</taxon>
        <taxon>Streptophyta</taxon>
        <taxon>Embryophyta</taxon>
        <taxon>Tracheophyta</taxon>
        <taxon>Spermatophyta</taxon>
        <taxon>Magnoliopsida</taxon>
        <taxon>Liliopsida</taxon>
        <taxon>Poales</taxon>
        <taxon>Poaceae</taxon>
        <taxon>PACMAD clade</taxon>
        <taxon>Chloridoideae</taxon>
        <taxon>Eragrostideae</taxon>
        <taxon>Eragrostidinae</taxon>
        <taxon>Eragrostis</taxon>
    </lineage>
</organism>
<dbReference type="EMBL" id="RWGY01000653">
    <property type="protein sequence ID" value="TVT99955.1"/>
    <property type="molecule type" value="Genomic_DNA"/>
</dbReference>
<name>A0A5J9SLU2_9POAL</name>
<dbReference type="Proteomes" id="UP000324897">
    <property type="component" value="Unassembled WGS sequence"/>
</dbReference>
<reference evidence="1 2" key="1">
    <citation type="journal article" date="2019" name="Sci. Rep.">
        <title>A high-quality genome of Eragrostis curvula grass provides insights into Poaceae evolution and supports new strategies to enhance forage quality.</title>
        <authorList>
            <person name="Carballo J."/>
            <person name="Santos B.A.C.M."/>
            <person name="Zappacosta D."/>
            <person name="Garbus I."/>
            <person name="Selva J.P."/>
            <person name="Gallo C.A."/>
            <person name="Diaz A."/>
            <person name="Albertini E."/>
            <person name="Caccamo M."/>
            <person name="Echenique V."/>
        </authorList>
    </citation>
    <scope>NUCLEOTIDE SEQUENCE [LARGE SCALE GENOMIC DNA]</scope>
    <source>
        <strain evidence="2">cv. Victoria</strain>
        <tissue evidence="1">Leaf</tissue>
    </source>
</reference>
<accession>A0A5J9SLU2</accession>
<proteinExistence type="predicted"/>
<sequence length="112" mass="12166">MRVGDAIVVVVTAPLTETSAPTGMSAVLKWGLTSVVKETAIPIQCLKKPAPFYASAIATHGRDDGRKTCTCSFHYSTARVAGFKYTLLRGSKRGRFVYANSRQTNPTSKRLE</sequence>
<protein>
    <submittedName>
        <fullName evidence="1">Uncharacterized protein</fullName>
    </submittedName>
</protein>
<evidence type="ECO:0000313" key="2">
    <source>
        <dbReference type="Proteomes" id="UP000324897"/>
    </source>
</evidence>
<keyword evidence="2" id="KW-1185">Reference proteome</keyword>
<dbReference type="Gramene" id="TVT99955">
    <property type="protein sequence ID" value="TVT99955"/>
    <property type="gene ID" value="EJB05_54644"/>
</dbReference>
<dbReference type="AlphaFoldDB" id="A0A5J9SLU2"/>
<comment type="caution">
    <text evidence="1">The sequence shown here is derived from an EMBL/GenBank/DDBJ whole genome shotgun (WGS) entry which is preliminary data.</text>
</comment>
<gene>
    <name evidence="1" type="ORF">EJB05_54644</name>
</gene>